<gene>
    <name evidence="1" type="ORF">GLOIN_2v1487903</name>
</gene>
<evidence type="ECO:0000313" key="2">
    <source>
        <dbReference type="Proteomes" id="UP000018888"/>
    </source>
</evidence>
<proteinExistence type="predicted"/>
<evidence type="ECO:0000313" key="1">
    <source>
        <dbReference type="EMBL" id="POG59347.1"/>
    </source>
</evidence>
<reference evidence="1 2" key="1">
    <citation type="journal article" date="2013" name="Proc. Natl. Acad. Sci. U.S.A.">
        <title>Genome of an arbuscular mycorrhizal fungus provides insight into the oldest plant symbiosis.</title>
        <authorList>
            <person name="Tisserant E."/>
            <person name="Malbreil M."/>
            <person name="Kuo A."/>
            <person name="Kohler A."/>
            <person name="Symeonidi A."/>
            <person name="Balestrini R."/>
            <person name="Charron P."/>
            <person name="Duensing N."/>
            <person name="Frei Dit Frey N."/>
            <person name="Gianinazzi-Pearson V."/>
            <person name="Gilbert L.B."/>
            <person name="Handa Y."/>
            <person name="Herr J.R."/>
            <person name="Hijri M."/>
            <person name="Koul R."/>
            <person name="Kawaguchi M."/>
            <person name="Krajinski F."/>
            <person name="Lammers P.J."/>
            <person name="Masclaux F.G."/>
            <person name="Murat C."/>
            <person name="Morin E."/>
            <person name="Ndikumana S."/>
            <person name="Pagni M."/>
            <person name="Petitpierre D."/>
            <person name="Requena N."/>
            <person name="Rosikiewicz P."/>
            <person name="Riley R."/>
            <person name="Saito K."/>
            <person name="San Clemente H."/>
            <person name="Shapiro H."/>
            <person name="van Tuinen D."/>
            <person name="Becard G."/>
            <person name="Bonfante P."/>
            <person name="Paszkowski U."/>
            <person name="Shachar-Hill Y.Y."/>
            <person name="Tuskan G.A."/>
            <person name="Young P.W."/>
            <person name="Sanders I.R."/>
            <person name="Henrissat B."/>
            <person name="Rensing S.A."/>
            <person name="Grigoriev I.V."/>
            <person name="Corradi N."/>
            <person name="Roux C."/>
            <person name="Martin F."/>
        </authorList>
    </citation>
    <scope>NUCLEOTIDE SEQUENCE [LARGE SCALE GENOMIC DNA]</scope>
    <source>
        <strain evidence="1 2">DAOM 197198</strain>
    </source>
</reference>
<comment type="caution">
    <text evidence="1">The sequence shown here is derived from an EMBL/GenBank/DDBJ whole genome shotgun (WGS) entry which is preliminary data.</text>
</comment>
<organism evidence="1 2">
    <name type="scientific">Rhizophagus irregularis (strain DAOM 181602 / DAOM 197198 / MUCL 43194)</name>
    <name type="common">Arbuscular mycorrhizal fungus</name>
    <name type="synonym">Glomus intraradices</name>
    <dbReference type="NCBI Taxonomy" id="747089"/>
    <lineage>
        <taxon>Eukaryota</taxon>
        <taxon>Fungi</taxon>
        <taxon>Fungi incertae sedis</taxon>
        <taxon>Mucoromycota</taxon>
        <taxon>Glomeromycotina</taxon>
        <taxon>Glomeromycetes</taxon>
        <taxon>Glomerales</taxon>
        <taxon>Glomeraceae</taxon>
        <taxon>Rhizophagus</taxon>
    </lineage>
</organism>
<name>A0A2P4P1T9_RHIID</name>
<protein>
    <submittedName>
        <fullName evidence="1">Uncharacterized protein</fullName>
    </submittedName>
</protein>
<accession>A0A2P4P1T9</accession>
<dbReference type="EMBL" id="AUPC02000456">
    <property type="protein sequence ID" value="POG59347.1"/>
    <property type="molecule type" value="Genomic_DNA"/>
</dbReference>
<dbReference type="VEuPathDB" id="FungiDB:RhiirFUN_016994"/>
<dbReference type="Proteomes" id="UP000018888">
    <property type="component" value="Unassembled WGS sequence"/>
</dbReference>
<sequence length="344" mass="40791">MSKQWKPSVTLIATGIIIPDLHFGPFLRNWWHVRSLQENGMKVEQYYPFQIGMKTQVELKNRPFIIRIVQGNKHNNLLLGFFCESLSESNEEVENDPTSAISNLYKRIFQTETRFSGTLIMENQLSEEFHGSDPNSVWKKMGMLKEWLGETLFGLDNSNVKKKLEQLKKFVCFYNEWHDYSKMEQIFRYHLQKRTCSQVDWYLLFREWKENNCPIIELHSQLASLYPNGYIFSEREMRAWRAILRATGCINITPFDKEESEYEFWTRSSDPESDKAMINMLYQNGFLRTIPSNMFNATEVFWKSFEHSLSLNKRGANGKQRILSIIADKFPYKELQTRLHVIIL</sequence>
<dbReference type="AlphaFoldDB" id="A0A2P4P1T9"/>
<keyword evidence="2" id="KW-1185">Reference proteome</keyword>
<reference evidence="1 2" key="2">
    <citation type="journal article" date="2018" name="New Phytol.">
        <title>High intraspecific genome diversity in the model arbuscular mycorrhizal symbiont Rhizophagus irregularis.</title>
        <authorList>
            <person name="Chen E.C.H."/>
            <person name="Morin E."/>
            <person name="Beaudet D."/>
            <person name="Noel J."/>
            <person name="Yildirir G."/>
            <person name="Ndikumana S."/>
            <person name="Charron P."/>
            <person name="St-Onge C."/>
            <person name="Giorgi J."/>
            <person name="Kruger M."/>
            <person name="Marton T."/>
            <person name="Ropars J."/>
            <person name="Grigoriev I.V."/>
            <person name="Hainaut M."/>
            <person name="Henrissat B."/>
            <person name="Roux C."/>
            <person name="Martin F."/>
            <person name="Corradi N."/>
        </authorList>
    </citation>
    <scope>NUCLEOTIDE SEQUENCE [LARGE SCALE GENOMIC DNA]</scope>
    <source>
        <strain evidence="1 2">DAOM 197198</strain>
    </source>
</reference>